<dbReference type="InterPro" id="IPR026888">
    <property type="entry name" value="AcetylCoA_hyd_C"/>
</dbReference>
<sequence length="342" mass="36296">MTPKGDQALYQQTRRSAQEAAALIPSGAKICMALGTGQPPALLAALAERARSGSVADLRIYYMLCTGIAGANVFDFALRDRITPMSLFHGGVERMLDRQHGDAHLPMVDFLPCHFSQVPRAMVEHVGVDTLIATVAPMDADGNFSLGTDVDYALAVARKPGTRIILEVNAHMPYVRGDCMIPLSAVTALVEHDVALPTLPAITRTAVDDAIGATVAGLIRDGDCLQMGIGACNSEFVNGRQFSGTGGQVDFVRGAYASRGGRSIIACHSTAAKGTISRITPRLDGPVTTPRMDTHLIVTEYGLADLKGKSVGQRAKALIAIAHPDFREQLERAAFEAGLFAN</sequence>
<dbReference type="InterPro" id="IPR046433">
    <property type="entry name" value="ActCoA_hydro"/>
</dbReference>
<evidence type="ECO:0000313" key="5">
    <source>
        <dbReference type="EMBL" id="QJR04389.1"/>
    </source>
</evidence>
<dbReference type="InterPro" id="IPR003702">
    <property type="entry name" value="ActCoA_hydro_N"/>
</dbReference>
<dbReference type="EMBL" id="CP053021">
    <property type="protein sequence ID" value="QJR04389.1"/>
    <property type="molecule type" value="Genomic_DNA"/>
</dbReference>
<dbReference type="RefSeq" id="WP_169862159.1">
    <property type="nucleotide sequence ID" value="NZ_CP053021.1"/>
</dbReference>
<evidence type="ECO:0000259" key="4">
    <source>
        <dbReference type="Pfam" id="PF13336"/>
    </source>
</evidence>
<dbReference type="InterPro" id="IPR038460">
    <property type="entry name" value="AcetylCoA_hyd_C_sf"/>
</dbReference>
<evidence type="ECO:0000256" key="1">
    <source>
        <dbReference type="ARBA" id="ARBA00009632"/>
    </source>
</evidence>
<dbReference type="Gene3D" id="3.40.1080.10">
    <property type="entry name" value="Glutaconate Coenzyme A-transferase"/>
    <property type="match status" value="1"/>
</dbReference>
<name>A0A6M4GB03_SPHYA</name>
<dbReference type="AlphaFoldDB" id="A0A6M4GB03"/>
<feature type="domain" description="Acetyl-CoA hydrolase/transferase N-terminal" evidence="3">
    <location>
        <begin position="9"/>
        <end position="193"/>
    </location>
</feature>
<accession>A0A6M4GB03</accession>
<gene>
    <name evidence="5" type="ORF">HH800_20605</name>
</gene>
<organism evidence="5 6">
    <name type="scientific">Sphingobium yanoikuyae</name>
    <name type="common">Sphingomonas yanoikuyae</name>
    <dbReference type="NCBI Taxonomy" id="13690"/>
    <lineage>
        <taxon>Bacteria</taxon>
        <taxon>Pseudomonadati</taxon>
        <taxon>Pseudomonadota</taxon>
        <taxon>Alphaproteobacteria</taxon>
        <taxon>Sphingomonadales</taxon>
        <taxon>Sphingomonadaceae</taxon>
        <taxon>Sphingobium</taxon>
    </lineage>
</organism>
<evidence type="ECO:0000313" key="6">
    <source>
        <dbReference type="Proteomes" id="UP000502611"/>
    </source>
</evidence>
<evidence type="ECO:0000256" key="2">
    <source>
        <dbReference type="ARBA" id="ARBA00022679"/>
    </source>
</evidence>
<dbReference type="InterPro" id="IPR037171">
    <property type="entry name" value="NagB/RpiA_transferase-like"/>
</dbReference>
<dbReference type="Pfam" id="PF13336">
    <property type="entry name" value="AcetylCoA_hyd_C"/>
    <property type="match status" value="1"/>
</dbReference>
<dbReference type="Gene3D" id="3.40.1080.20">
    <property type="entry name" value="Acetyl-CoA hydrolase/transferase C-terminal domain"/>
    <property type="match status" value="1"/>
</dbReference>
<dbReference type="Pfam" id="PF02550">
    <property type="entry name" value="AcetylCoA_hydro"/>
    <property type="match status" value="1"/>
</dbReference>
<comment type="similarity">
    <text evidence="1">Belongs to the acetyl-CoA hydrolase/transferase family.</text>
</comment>
<feature type="domain" description="Acetyl-CoA hydrolase/transferase C-terminal" evidence="4">
    <location>
        <begin position="229"/>
        <end position="334"/>
    </location>
</feature>
<reference evidence="5 6" key="1">
    <citation type="submission" date="2020-04" db="EMBL/GenBank/DDBJ databases">
        <title>The Whole Genome Analysis of High salt-tolerant Sphingobium yanoikuyae YC-XJ2 with Aryl organophosphorus flame retardants (aryl-OPFRs)-degrading capacity and characteristics of Related phosphotriesterase.</title>
        <authorList>
            <person name="Li X."/>
        </authorList>
    </citation>
    <scope>NUCLEOTIDE SEQUENCE [LARGE SCALE GENOMIC DNA]</scope>
    <source>
        <strain evidence="5 6">YC-XJ2</strain>
    </source>
</reference>
<protein>
    <submittedName>
        <fullName evidence="5">4-hydroxybutyrate--acetyl-CoA CoA transferase</fullName>
    </submittedName>
</protein>
<dbReference type="SUPFAM" id="SSF100950">
    <property type="entry name" value="NagB/RpiA/CoA transferase-like"/>
    <property type="match status" value="2"/>
</dbReference>
<dbReference type="Proteomes" id="UP000502611">
    <property type="component" value="Chromosome"/>
</dbReference>
<dbReference type="PANTHER" id="PTHR21432">
    <property type="entry name" value="ACETYL-COA HYDROLASE-RELATED"/>
    <property type="match status" value="1"/>
</dbReference>
<dbReference type="GO" id="GO:0006083">
    <property type="term" value="P:acetate metabolic process"/>
    <property type="evidence" value="ECO:0007669"/>
    <property type="project" value="InterPro"/>
</dbReference>
<dbReference type="GO" id="GO:0008775">
    <property type="term" value="F:acetate CoA-transferase activity"/>
    <property type="evidence" value="ECO:0007669"/>
    <property type="project" value="InterPro"/>
</dbReference>
<keyword evidence="2 5" id="KW-0808">Transferase</keyword>
<dbReference type="PANTHER" id="PTHR21432:SF20">
    <property type="entry name" value="ACETYL-COA HYDROLASE"/>
    <property type="match status" value="1"/>
</dbReference>
<proteinExistence type="inferred from homology"/>
<evidence type="ECO:0000259" key="3">
    <source>
        <dbReference type="Pfam" id="PF02550"/>
    </source>
</evidence>